<evidence type="ECO:0000256" key="8">
    <source>
        <dbReference type="PROSITE-ProRule" id="PRU00221"/>
    </source>
</evidence>
<dbReference type="Proteomes" id="UP000735302">
    <property type="component" value="Unassembled WGS sequence"/>
</dbReference>
<dbReference type="EMBL" id="BLXT01007159">
    <property type="protein sequence ID" value="GFO37004.1"/>
    <property type="molecule type" value="Genomic_DNA"/>
</dbReference>
<dbReference type="PANTHER" id="PTHR14885:SF3">
    <property type="entry name" value="CILIA- AND FLAGELLA-ASSOCIATED PROTEIN 44"/>
    <property type="match status" value="1"/>
</dbReference>
<evidence type="ECO:0000256" key="10">
    <source>
        <dbReference type="SAM" id="MobiDB-lite"/>
    </source>
</evidence>
<evidence type="ECO:0000313" key="12">
    <source>
        <dbReference type="Proteomes" id="UP000735302"/>
    </source>
</evidence>
<keyword evidence="7" id="KW-0966">Cell projection</keyword>
<feature type="compositionally biased region" description="Basic and acidic residues" evidence="10">
    <location>
        <begin position="102"/>
        <end position="111"/>
    </location>
</feature>
<feature type="compositionally biased region" description="Basic and acidic residues" evidence="10">
    <location>
        <begin position="619"/>
        <end position="632"/>
    </location>
</feature>
<feature type="region of interest" description="Disordered" evidence="10">
    <location>
        <begin position="2212"/>
        <end position="2253"/>
    </location>
</feature>
<feature type="compositionally biased region" description="Basic and acidic residues" evidence="10">
    <location>
        <begin position="148"/>
        <end position="203"/>
    </location>
</feature>
<accession>A0AAV4CYL9</accession>
<keyword evidence="5 9" id="KW-0175">Coiled coil</keyword>
<feature type="compositionally biased region" description="Acidic residues" evidence="10">
    <location>
        <begin position="2220"/>
        <end position="2246"/>
    </location>
</feature>
<feature type="coiled-coil region" evidence="9">
    <location>
        <begin position="1399"/>
        <end position="1448"/>
    </location>
</feature>
<keyword evidence="11" id="KW-0282">Flagellum</keyword>
<feature type="compositionally biased region" description="Acidic residues" evidence="10">
    <location>
        <begin position="633"/>
        <end position="645"/>
    </location>
</feature>
<comment type="caution">
    <text evidence="11">The sequence shown here is derived from an EMBL/GenBank/DDBJ whole genome shotgun (WGS) entry which is preliminary data.</text>
</comment>
<organism evidence="11 12">
    <name type="scientific">Plakobranchus ocellatus</name>
    <dbReference type="NCBI Taxonomy" id="259542"/>
    <lineage>
        <taxon>Eukaryota</taxon>
        <taxon>Metazoa</taxon>
        <taxon>Spiralia</taxon>
        <taxon>Lophotrochozoa</taxon>
        <taxon>Mollusca</taxon>
        <taxon>Gastropoda</taxon>
        <taxon>Heterobranchia</taxon>
        <taxon>Euthyneura</taxon>
        <taxon>Panpulmonata</taxon>
        <taxon>Sacoglossa</taxon>
        <taxon>Placobranchoidea</taxon>
        <taxon>Plakobranchidae</taxon>
        <taxon>Plakobranchus</taxon>
    </lineage>
</organism>
<feature type="coiled-coil region" evidence="9">
    <location>
        <begin position="2272"/>
        <end position="2317"/>
    </location>
</feature>
<dbReference type="SMART" id="SM00320">
    <property type="entry name" value="WD40"/>
    <property type="match status" value="6"/>
</dbReference>
<evidence type="ECO:0000256" key="9">
    <source>
        <dbReference type="SAM" id="Coils"/>
    </source>
</evidence>
<keyword evidence="11" id="KW-0969">Cilium</keyword>
<reference evidence="11 12" key="1">
    <citation type="journal article" date="2021" name="Elife">
        <title>Chloroplast acquisition without the gene transfer in kleptoplastic sea slugs, Plakobranchus ocellatus.</title>
        <authorList>
            <person name="Maeda T."/>
            <person name="Takahashi S."/>
            <person name="Yoshida T."/>
            <person name="Shimamura S."/>
            <person name="Takaki Y."/>
            <person name="Nagai Y."/>
            <person name="Toyoda A."/>
            <person name="Suzuki Y."/>
            <person name="Arimoto A."/>
            <person name="Ishii H."/>
            <person name="Satoh N."/>
            <person name="Nishiyama T."/>
            <person name="Hasebe M."/>
            <person name="Maruyama T."/>
            <person name="Minagawa J."/>
            <person name="Obokata J."/>
            <person name="Shigenobu S."/>
        </authorList>
    </citation>
    <scope>NUCLEOTIDE SEQUENCE [LARGE SCALE GENOMIC DNA]</scope>
</reference>
<feature type="coiled-coil region" evidence="9">
    <location>
        <begin position="2122"/>
        <end position="2177"/>
    </location>
</feature>
<feature type="compositionally biased region" description="Basic and acidic residues" evidence="10">
    <location>
        <begin position="712"/>
        <end position="762"/>
    </location>
</feature>
<feature type="compositionally biased region" description="Acidic residues" evidence="10">
    <location>
        <begin position="61"/>
        <end position="72"/>
    </location>
</feature>
<dbReference type="GO" id="GO:0005930">
    <property type="term" value="C:axoneme"/>
    <property type="evidence" value="ECO:0007669"/>
    <property type="project" value="UniProtKB-SubCell"/>
</dbReference>
<evidence type="ECO:0000313" key="11">
    <source>
        <dbReference type="EMBL" id="GFO37004.1"/>
    </source>
</evidence>
<evidence type="ECO:0000256" key="3">
    <source>
        <dbReference type="ARBA" id="ARBA00022574"/>
    </source>
</evidence>
<keyword evidence="4" id="KW-0677">Repeat</keyword>
<protein>
    <submittedName>
        <fullName evidence="11">Cilia- and flagella-associated protein 44-like</fullName>
    </submittedName>
</protein>
<dbReference type="PROSITE" id="PS50082">
    <property type="entry name" value="WD_REPEATS_2"/>
    <property type="match status" value="1"/>
</dbReference>
<keyword evidence="2" id="KW-0963">Cytoplasm</keyword>
<keyword evidence="12" id="KW-1185">Reference proteome</keyword>
<feature type="compositionally biased region" description="Polar residues" evidence="10">
    <location>
        <begin position="131"/>
        <end position="147"/>
    </location>
</feature>
<proteinExistence type="predicted"/>
<feature type="repeat" description="WD" evidence="8">
    <location>
        <begin position="1278"/>
        <end position="1311"/>
    </location>
</feature>
<dbReference type="InterPro" id="IPR036322">
    <property type="entry name" value="WD40_repeat_dom_sf"/>
</dbReference>
<dbReference type="InterPro" id="IPR001680">
    <property type="entry name" value="WD40_rpt"/>
</dbReference>
<gene>
    <name evidence="11" type="ORF">PoB_006350900</name>
</gene>
<evidence type="ECO:0000256" key="2">
    <source>
        <dbReference type="ARBA" id="ARBA00022490"/>
    </source>
</evidence>
<evidence type="ECO:0000256" key="4">
    <source>
        <dbReference type="ARBA" id="ARBA00022737"/>
    </source>
</evidence>
<feature type="non-terminal residue" evidence="11">
    <location>
        <position position="2394"/>
    </location>
</feature>
<evidence type="ECO:0000256" key="6">
    <source>
        <dbReference type="ARBA" id="ARBA00023212"/>
    </source>
</evidence>
<name>A0AAV4CYL9_9GAST</name>
<feature type="compositionally biased region" description="Basic and acidic residues" evidence="10">
    <location>
        <begin position="299"/>
        <end position="539"/>
    </location>
</feature>
<evidence type="ECO:0000256" key="5">
    <source>
        <dbReference type="ARBA" id="ARBA00023054"/>
    </source>
</evidence>
<feature type="compositionally biased region" description="Acidic residues" evidence="10">
    <location>
        <begin position="600"/>
        <end position="612"/>
    </location>
</feature>
<feature type="compositionally biased region" description="Basic and acidic residues" evidence="10">
    <location>
        <begin position="73"/>
        <end position="90"/>
    </location>
</feature>
<dbReference type="SUPFAM" id="SSF50978">
    <property type="entry name" value="WD40 repeat-like"/>
    <property type="match status" value="1"/>
</dbReference>
<dbReference type="Pfam" id="PF00400">
    <property type="entry name" value="WD40"/>
    <property type="match status" value="2"/>
</dbReference>
<keyword evidence="3 8" id="KW-0853">WD repeat</keyword>
<dbReference type="Gene3D" id="2.130.10.10">
    <property type="entry name" value="YVTN repeat-like/Quinoprotein amine dehydrogenase"/>
    <property type="match status" value="3"/>
</dbReference>
<feature type="region of interest" description="Disordered" evidence="10">
    <location>
        <begin position="61"/>
        <end position="203"/>
    </location>
</feature>
<feature type="compositionally biased region" description="Basic and acidic residues" evidence="10">
    <location>
        <begin position="560"/>
        <end position="574"/>
    </location>
</feature>
<sequence>MYSGSNGCGSAKRHMLRVPDGSLYHQSFGIVLGAPAHCLIKIWIKPPTLKEKRYEIMENNTENDETQFEAETSEVKEVDGLVKESEKATESIDSETNVSTDIKTEKVKDDGTSSPKQSHTESADREHSTEKPTQMMDSDTTISAEQNGSERESSKKQTVNLDHESGKKEKEREEESSRDDMAKSSKTESSEQENAIKVEVKHEENNIRTNSEIIRQEEESQLNSLRRSHLLVSLHTTLSSDTMSLKDEGDEEARMLDVIEWEWEQELDEYDEPDNYPSEKDYVMVPVQVELTQEEYEEEERKEKEKEKEAARQAEEKKKITLEDEKLQALKEEEKVKAPRGDEEKNVGAMRAEEKEEAPYKEEKERAPQEEEKEEARQGEEKGEATNEDENVKAMKTKEIEDAPHKEEKERAPQEEEKEEARQGEEKGEATNEDENVKAMKTKETEDAPHKEEKERTPQEEEKEEARQGEEKGEATNEDENVKAMKTKEIEDAPHKEEKERTPQEIEKDAETQEKEVSQEREKEETIIIKEVADSKDEATDLVSGTARDELPETLSTEDDAIKEYAAKESSKEIGEEEANIKSEVAGDEDGREGEISKDEQDEGQLDKENEEIGTSKVARKEEDKSDERGKEDDEEIDTEVENFDESEKKDIEETEQKLVGIDKTKTDSEPDEEKHSEEVAYDMKSRDRVEEKSEVTEIDSQAGRGIETEVEQMKGSETDVEAVKEDTKVEGEEEKTDMQIKTEEKRKDEDDEEMKNKHEKNTIAADAASLETTEDGLDQADEFEVAGLPEQEPDVAEPPPKRYKTVLVKTLVPRAPKIHYVPEEERTTHFTSDKHLFRKRPITLIMSYGYDCQRMANLHVLDNETLVFMSGFVLTFFNHKTKEQSYLRCIGGACFGALAIHPSRRLFAAAEKGQDPIVGIWSWPKLQLFRKLREGAGKAYASVNFSPCGKYLASQGGEPDYLITVYNWLAETPVVRVKSHAQDVYRVTFSKELAGRLTTSGLCHIKFWKMATTFTGLKLKGDIGRFGRTELSDIEGYIEMPDGKVLSGTEWGNLLLWENGLIVAEICIKPDIPCHEGIVRQVLQVESEFYTTGQDGWVRTWPFDTVDSAEINTSEESLKVPVKSSGQVLVRENSDIWFIVPDIPDTSSNSVFWFAQDGKGSIMRVDLSFLNTAKEPYPVLTSHGGPIVGCATSKTNCILATLGADGQIRVYDYIRHKLLACRTFSAAGTTLVWPGIHLDPTSSTMLVGFADGTFRVVLLSGRKDDELPMSLVLYQVRKPHSRQLTCIDVDSSAKYLATGSEDGTIFFFDIANDYLPLVFINMPEYKAVVSFKWIKQEKELADEEISHKLIAALEGGTLVELLMPRVVEVDNTITYHFIDVKFLRRLDFKSIKSELQHHEEIEMERMAEEQRNIALEIENRKRIEEGLETESQQNIRLLEEAEEMERIKAEMGPKKKWQPYLPPTKSPIALMIPSSIDQEEVFLSMGEYDTGYLYLMRFGEQDKINPLRENLQEPMGSRKFEDSKDTAVTAFAISSEGDYVFLGFADGRIRVQNLEYSFALEQLDKHWTEGIHDCVRGQVTSICLDKDGVFIFTSGQDGNCFEFSRLTEQDLDSYVKKEALQPVSVVSERTDVADIVDPNFYTLEVFKKVEKEMALLAEAKKNKMAKREEIARLRLWYNDILKKNNELPEEYRLTHLELTITSDREARRKEEYDTSLRQLKFETAWHTEKARIALGKVQQFYKDSVSYELFEVRAFNSNVNVWSFRMPQLPPWFDDAKEKVETHVTHRSYGSESVQEDVSPTFSESLEVEPKPKKERGMDKFVYQKMVRIWERKQRKLKRAQEWKLFLKTEPKSKDLKEEDKAIEEARVNMGDMKLKSAADYKVPETKKLTEHRGRKRLVQLEETMYNYKKEFNEHILKLCQDKVERLARMNEYKKQILEYQKLLPENDLKLIPDIKPMVISENPQWTTQYTTEDVKEYKRQIEEKVKAAAPVAKAVKKQEGHSLKRKTASISYQRLPTGSTKTIEKQTDNIVTAATGKSAGLDSFLDGAPNVPTHLEEFIKRTDIIKAKFWQDYYIQKIEEEKLYFDSKLKLLRHRKLKLDFLLKTADARQVLLTQEFILAQQSEALEASLEAKIHDASKEKRECSNIIKTLGKKLENVKKEMDAHAKQKSALLSEVVSLATLRVPAFEKYLVRVFSKRMPKAKARVSEVQSVGSYLDADSDDEESSESSEDDLDLDDEEDDGLDIDLPPPELNEEVYDSVVEIRERRVKIDDLEATTREHLEELTQSMNQFKQRVNAAEREFEKGRGELERFRKEKQEKQNVLNCAVTLRLHQIEDLEKDLSYALVTENRSICYLQHRIPELHKEKVRQKLAGLEMKRLNMQLHKEKAEFNK</sequence>
<keyword evidence="6" id="KW-0206">Cytoskeleton</keyword>
<feature type="region of interest" description="Disordered" evidence="10">
    <location>
        <begin position="291"/>
        <end position="771"/>
    </location>
</feature>
<evidence type="ECO:0000256" key="1">
    <source>
        <dbReference type="ARBA" id="ARBA00004430"/>
    </source>
</evidence>
<comment type="subcellular location">
    <subcellularLocation>
        <location evidence="1">Cytoplasm</location>
        <location evidence="1">Cytoskeleton</location>
        <location evidence="1">Cilium axoneme</location>
    </subcellularLocation>
</comment>
<evidence type="ECO:0000256" key="7">
    <source>
        <dbReference type="ARBA" id="ARBA00023273"/>
    </source>
</evidence>
<dbReference type="GO" id="GO:0003341">
    <property type="term" value="P:cilium movement"/>
    <property type="evidence" value="ECO:0007669"/>
    <property type="project" value="UniProtKB-ARBA"/>
</dbReference>
<feature type="compositionally biased region" description="Basic and acidic residues" evidence="10">
    <location>
        <begin position="646"/>
        <end position="696"/>
    </location>
</feature>
<feature type="compositionally biased region" description="Basic and acidic residues" evidence="10">
    <location>
        <begin position="118"/>
        <end position="130"/>
    </location>
</feature>
<dbReference type="PANTHER" id="PTHR14885">
    <property type="entry name" value="CILIA- AND FLAGELLA-ASSOCIATED PROTEIN 43-RELATED"/>
    <property type="match status" value="1"/>
</dbReference>
<dbReference type="InterPro" id="IPR015943">
    <property type="entry name" value="WD40/YVTN_repeat-like_dom_sf"/>
</dbReference>